<organism evidence="12 13">
    <name type="scientific">Babesia bovis</name>
    <dbReference type="NCBI Taxonomy" id="5865"/>
    <lineage>
        <taxon>Eukaryota</taxon>
        <taxon>Sar</taxon>
        <taxon>Alveolata</taxon>
        <taxon>Apicomplexa</taxon>
        <taxon>Aconoidasida</taxon>
        <taxon>Piroplasmida</taxon>
        <taxon>Babesiidae</taxon>
        <taxon>Babesia</taxon>
    </lineage>
</organism>
<dbReference type="VEuPathDB" id="PiroplasmaDB:BBOV_III002420"/>
<dbReference type="GO" id="GO:0005783">
    <property type="term" value="C:endoplasmic reticulum"/>
    <property type="evidence" value="ECO:0007669"/>
    <property type="project" value="TreeGrafter"/>
</dbReference>
<evidence type="ECO:0000256" key="4">
    <source>
        <dbReference type="ARBA" id="ARBA00022989"/>
    </source>
</evidence>
<feature type="transmembrane region" description="Helical" evidence="10">
    <location>
        <begin position="43"/>
        <end position="65"/>
    </location>
</feature>
<keyword evidence="7" id="KW-0449">Lipoprotein</keyword>
<evidence type="ECO:0000256" key="2">
    <source>
        <dbReference type="ARBA" id="ARBA00022679"/>
    </source>
</evidence>
<dbReference type="EMBL" id="AAXT01000001">
    <property type="protein sequence ID" value="EDO07808.1"/>
    <property type="molecule type" value="Genomic_DNA"/>
</dbReference>
<dbReference type="AlphaFoldDB" id="A7AMM4"/>
<reference evidence="12 13" key="1">
    <citation type="journal article" date="2007" name="PLoS Pathog.">
        <title>Genome sequence of Babesia bovis and comparative analysis of apicomplexan hemoprotozoa.</title>
        <authorList>
            <person name="Brayton K.A."/>
            <person name="Lau A.O.T."/>
            <person name="Herndon D.R."/>
            <person name="Hannick L."/>
            <person name="Kappmeyer L.S."/>
            <person name="Berens S.J."/>
            <person name="Bidwell S.L."/>
            <person name="Brown W.C."/>
            <person name="Crabtree J."/>
            <person name="Fadrosh D."/>
            <person name="Feldblum T."/>
            <person name="Forberger H.A."/>
            <person name="Haas B.J."/>
            <person name="Howell J.M."/>
            <person name="Khouri H."/>
            <person name="Koo H."/>
            <person name="Mann D.J."/>
            <person name="Norimine J."/>
            <person name="Paulsen I.T."/>
            <person name="Radune D."/>
            <person name="Ren Q."/>
            <person name="Smith R.K. Jr."/>
            <person name="Suarez C.E."/>
            <person name="White O."/>
            <person name="Wortman J.R."/>
            <person name="Knowles D.P. Jr."/>
            <person name="McElwain T.F."/>
            <person name="Nene V.M."/>
        </authorList>
    </citation>
    <scope>NUCLEOTIDE SEQUENCE [LARGE SCALE GENOMIC DNA]</scope>
    <source>
        <strain evidence="12">T2Bo</strain>
    </source>
</reference>
<sequence length="350" mass="40155">MFLDISRRQQKVLSLIGTFVALTFPIVLFSTSQVAYIYQHLSYWAPTIIYCVYTALIFQFILVCASNPGFLEKKQFPGHAYNHLSGSHRRVAPQRFLEVHINGQPVRSKYCVTCHIYRPPRTVHCSSCGGCVLRYDHHCPYVANCIGFNNYRRFSYFVATCCLYYLLMFLAGVYRFVGFFPQLWMTFHTFPTSSTCTVISMVLSILILWLVSGLCCFHVVIIVKGQSTYDRLKGTYGDFNPFYRGCRQSARDMLCTTTRVPAFTNPLKPRLGGTTLFQPGAMFTSKEHQEEMQRQNDDFNGADTLNKLNTHEKNTLKYIRTFGQSELAILSQQAQDITTFNSPYVDMVPQ</sequence>
<dbReference type="RefSeq" id="XP_001611376.1">
    <property type="nucleotide sequence ID" value="XM_001611326.1"/>
</dbReference>
<feature type="transmembrane region" description="Helical" evidence="10">
    <location>
        <begin position="197"/>
        <end position="223"/>
    </location>
</feature>
<gene>
    <name evidence="12" type="ORF">BBOV_III002420</name>
</gene>
<protein>
    <recommendedName>
        <fullName evidence="10">Palmitoyltransferase</fullName>
        <ecNumber evidence="10">2.3.1.225</ecNumber>
    </recommendedName>
</protein>
<dbReference type="InterPro" id="IPR039859">
    <property type="entry name" value="PFA4/ZDH16/20/ERF2-like"/>
</dbReference>
<dbReference type="Pfam" id="PF01529">
    <property type="entry name" value="DHHC"/>
    <property type="match status" value="1"/>
</dbReference>
<dbReference type="KEGG" id="bbo:BBOV_III002420"/>
<dbReference type="GeneID" id="5479622"/>
<dbReference type="FunCoup" id="A7AMM4">
    <property type="interactions" value="17"/>
</dbReference>
<feature type="domain" description="Palmitoyltransferase DHHC" evidence="11">
    <location>
        <begin position="107"/>
        <end position="233"/>
    </location>
</feature>
<feature type="transmembrane region" description="Helical" evidence="10">
    <location>
        <begin position="12"/>
        <end position="37"/>
    </location>
</feature>
<dbReference type="OMA" id="FLEVHIN"/>
<feature type="transmembrane region" description="Helical" evidence="10">
    <location>
        <begin position="156"/>
        <end position="177"/>
    </location>
</feature>
<comment type="similarity">
    <text evidence="10">Belongs to the DHHC palmitoyltransferase family.</text>
</comment>
<keyword evidence="8 10" id="KW-0012">Acyltransferase</keyword>
<evidence type="ECO:0000256" key="7">
    <source>
        <dbReference type="ARBA" id="ARBA00023288"/>
    </source>
</evidence>
<evidence type="ECO:0000256" key="10">
    <source>
        <dbReference type="RuleBase" id="RU079119"/>
    </source>
</evidence>
<evidence type="ECO:0000259" key="11">
    <source>
        <dbReference type="Pfam" id="PF01529"/>
    </source>
</evidence>
<dbReference type="EC" id="2.3.1.225" evidence="10"/>
<dbReference type="GO" id="GO:0006612">
    <property type="term" value="P:protein targeting to membrane"/>
    <property type="evidence" value="ECO:0007669"/>
    <property type="project" value="TreeGrafter"/>
</dbReference>
<dbReference type="PANTHER" id="PTHR22883">
    <property type="entry name" value="ZINC FINGER DHHC DOMAIN CONTAINING PROTEIN"/>
    <property type="match status" value="1"/>
</dbReference>
<evidence type="ECO:0000256" key="6">
    <source>
        <dbReference type="ARBA" id="ARBA00023139"/>
    </source>
</evidence>
<reference evidence="13" key="3">
    <citation type="journal article" date="2021" name="Int. J. Parasitol.">
        <title>Comparative analysis of gene expression between Babesia bovis blood stages and kinetes allowed by improved genome annotation.</title>
        <authorList>
            <person name="Ueti M.W."/>
            <person name="Johnson W.C."/>
            <person name="Kappmeyer L.S."/>
            <person name="Herndon D.R."/>
            <person name="Mousel M.R."/>
            <person name="Reif K.E."/>
            <person name="Taus N.S."/>
            <person name="Ifeonu O.O."/>
            <person name="Silva J.C."/>
            <person name="Suarez C.E."/>
            <person name="Brayton K.A."/>
        </authorList>
    </citation>
    <scope>NUCLEOTIDE SEQUENCE [LARGE SCALE GENOMIC DNA]</scope>
</reference>
<dbReference type="InterPro" id="IPR001594">
    <property type="entry name" value="Palmitoyltrfase_DHHC"/>
</dbReference>
<name>A7AMM4_BABBO</name>
<evidence type="ECO:0000256" key="1">
    <source>
        <dbReference type="ARBA" id="ARBA00004127"/>
    </source>
</evidence>
<reference evidence="13" key="2">
    <citation type="journal article" date="2020" name="Data Brief">
        <title>Transcriptome dataset of Babesia bovis life stages within vertebrate and invertebrate hosts.</title>
        <authorList>
            <person name="Ueti M.W."/>
            <person name="Johnson W.C."/>
            <person name="Kappmeyer L.S."/>
            <person name="Herndon D.R."/>
            <person name="Mousel M.R."/>
            <person name="Reif K.E."/>
            <person name="Taus N.S."/>
            <person name="Ifeonu O.O."/>
            <person name="Silva J.C."/>
            <person name="Suarez C.E."/>
            <person name="Brayton K.A."/>
        </authorList>
    </citation>
    <scope>NUCLEOTIDE SEQUENCE [LARGE SCALE GENOMIC DNA]</scope>
</reference>
<comment type="caution">
    <text evidence="12">The sequence shown here is derived from an EMBL/GenBank/DDBJ whole genome shotgun (WGS) entry which is preliminary data.</text>
</comment>
<accession>A7AMM4</accession>
<proteinExistence type="inferred from homology"/>
<dbReference type="PANTHER" id="PTHR22883:SF43">
    <property type="entry name" value="PALMITOYLTRANSFERASE APP"/>
    <property type="match status" value="1"/>
</dbReference>
<dbReference type="STRING" id="5865.A7AMM4"/>
<evidence type="ECO:0000256" key="9">
    <source>
        <dbReference type="ARBA" id="ARBA00048048"/>
    </source>
</evidence>
<dbReference type="PROSITE" id="PS50216">
    <property type="entry name" value="DHHC"/>
    <property type="match status" value="1"/>
</dbReference>
<evidence type="ECO:0000256" key="8">
    <source>
        <dbReference type="ARBA" id="ARBA00023315"/>
    </source>
</evidence>
<comment type="catalytic activity">
    <reaction evidence="9 10">
        <text>L-cysteinyl-[protein] + hexadecanoyl-CoA = S-hexadecanoyl-L-cysteinyl-[protein] + CoA</text>
        <dbReference type="Rhea" id="RHEA:36683"/>
        <dbReference type="Rhea" id="RHEA-COMP:10131"/>
        <dbReference type="Rhea" id="RHEA-COMP:11032"/>
        <dbReference type="ChEBI" id="CHEBI:29950"/>
        <dbReference type="ChEBI" id="CHEBI:57287"/>
        <dbReference type="ChEBI" id="CHEBI:57379"/>
        <dbReference type="ChEBI" id="CHEBI:74151"/>
        <dbReference type="EC" id="2.3.1.225"/>
    </reaction>
</comment>
<dbReference type="eggNOG" id="KOG1311">
    <property type="taxonomic scope" value="Eukaryota"/>
</dbReference>
<evidence type="ECO:0000256" key="3">
    <source>
        <dbReference type="ARBA" id="ARBA00022692"/>
    </source>
</evidence>
<keyword evidence="3 10" id="KW-0812">Transmembrane</keyword>
<evidence type="ECO:0000313" key="13">
    <source>
        <dbReference type="Proteomes" id="UP000002173"/>
    </source>
</evidence>
<evidence type="ECO:0000313" key="12">
    <source>
        <dbReference type="EMBL" id="EDO07808.1"/>
    </source>
</evidence>
<comment type="domain">
    <text evidence="10">The DHHC domain is required for palmitoyltransferase activity.</text>
</comment>
<keyword evidence="6" id="KW-0564">Palmitate</keyword>
<keyword evidence="2 10" id="KW-0808">Transferase</keyword>
<dbReference type="InParanoid" id="A7AMM4"/>
<evidence type="ECO:0000256" key="5">
    <source>
        <dbReference type="ARBA" id="ARBA00023136"/>
    </source>
</evidence>
<dbReference type="GO" id="GO:0019706">
    <property type="term" value="F:protein-cysteine S-palmitoyltransferase activity"/>
    <property type="evidence" value="ECO:0007669"/>
    <property type="project" value="UniProtKB-EC"/>
</dbReference>
<comment type="subcellular location">
    <subcellularLocation>
        <location evidence="1">Endomembrane system</location>
        <topology evidence="1">Multi-pass membrane protein</topology>
    </subcellularLocation>
</comment>
<keyword evidence="4 10" id="KW-1133">Transmembrane helix</keyword>
<dbReference type="Proteomes" id="UP000002173">
    <property type="component" value="Unassembled WGS sequence"/>
</dbReference>
<keyword evidence="13" id="KW-1185">Reference proteome</keyword>
<dbReference type="GO" id="GO:0005794">
    <property type="term" value="C:Golgi apparatus"/>
    <property type="evidence" value="ECO:0007669"/>
    <property type="project" value="TreeGrafter"/>
</dbReference>
<keyword evidence="5 10" id="KW-0472">Membrane</keyword>